<dbReference type="InterPro" id="IPR030392">
    <property type="entry name" value="S74_ICA"/>
</dbReference>
<accession>A0A560BNI4</accession>
<evidence type="ECO:0000259" key="1">
    <source>
        <dbReference type="PROSITE" id="PS51688"/>
    </source>
</evidence>
<dbReference type="Pfam" id="PF13884">
    <property type="entry name" value="Peptidase_S74"/>
    <property type="match status" value="1"/>
</dbReference>
<feature type="domain" description="Peptidase S74" evidence="1">
    <location>
        <begin position="695"/>
        <end position="836"/>
    </location>
</feature>
<gene>
    <name evidence="2" type="ORF">FBZ82_101193</name>
</gene>
<dbReference type="CDD" id="cd10144">
    <property type="entry name" value="Peptidase_S74_CIMCD"/>
    <property type="match status" value="1"/>
</dbReference>
<dbReference type="PROSITE" id="PS51688">
    <property type="entry name" value="ICA"/>
    <property type="match status" value="1"/>
</dbReference>
<dbReference type="EMBL" id="VITF01000001">
    <property type="protein sequence ID" value="TWA74178.1"/>
    <property type="molecule type" value="Genomic_DNA"/>
</dbReference>
<dbReference type="AlphaFoldDB" id="A0A560BNI4"/>
<reference evidence="2 3" key="1">
    <citation type="submission" date="2019-06" db="EMBL/GenBank/DDBJ databases">
        <title>Genomic Encyclopedia of Type Strains, Phase IV (KMG-V): Genome sequencing to study the core and pangenomes of soil and plant-associated prokaryotes.</title>
        <authorList>
            <person name="Whitman W."/>
        </authorList>
    </citation>
    <scope>NUCLEOTIDE SEQUENCE [LARGE SCALE GENOMIC DNA]</scope>
    <source>
        <strain evidence="2 3">BR 11796</strain>
    </source>
</reference>
<comment type="caution">
    <text evidence="2">The sequence shown here is derived from an EMBL/GenBank/DDBJ whole genome shotgun (WGS) entry which is preliminary data.</text>
</comment>
<proteinExistence type="predicted"/>
<sequence length="841" mass="89235">MAHIQIDDNEPRRSYDVGAPQTAFVIPFPFFSAADIRCSVGGLELASDGFSVTGAGQSAGGSLTLATSAANTVVTIWRDVAIKRTSDFPDSGPLRPSVLNTDLDRLTAINQQLNDKLNRSLRLPDGDKTVEVTLPPAPLRAGRLFGFDGDGALVAIPGPPEVAVTGTVPVAAERGVVARTLAQHLGTRLTIYDAGCLADGANDDAPALALFFATTVRKGGTLTIPWDAKLYLGSSVTVPRNWTLEGLGGNQGVTNNATESYYDRGAQVKLGPGATLRHGGNGGLLDLLVIRAGLVQPVPDVATAALLVSQFAGTGIESAGEDVTVRGCLILGHAVGVDSKGWARTKVLDCGVDCHFGINISGGWDINRLERCHVWPYMTATTPGVHAGSESSHAPLRRNAAGIDFNSDSGGNCDWSTAIDCFVYGHPIAFSQRNVSNVSFVRCQADYGSPNTGSLRGYSITGTTTYAALINCTGIAQATCVYVETTGGASADNGVRIIGGIWAASSFNIFIANGAAIVQGNQFYSGPVGVLFGSGAEPGSIIGNYFQGVADPIVIDGLVANKTEILGNSYDGVAEAEPNRLNTPLRVARAIDLEAASAPANQKFARWHNSNDEVTLQLVTDDYSTADPVYRVIKNGAFASTHQFYIGVTNQLEIGATNIRPNAHILPYGTGIFNLGGPSNLWLQLFAYSPTINTSDEAQKQDRAPIDDALLDAWADVSWCLYRMRDAVAEKGDAARIHSGAIAQQVHAALEAKGIDGFRYGLLCRDEVFEEVFEDRETEAGPRKELVERRPLGLRWGLRYTECFVVEAAYQRRRADQLEGGFADLARRVAALESQPPSSVG</sequence>
<evidence type="ECO:0000313" key="3">
    <source>
        <dbReference type="Proteomes" id="UP000316083"/>
    </source>
</evidence>
<evidence type="ECO:0000313" key="2">
    <source>
        <dbReference type="EMBL" id="TWA74178.1"/>
    </source>
</evidence>
<dbReference type="Gene3D" id="1.10.10.10">
    <property type="entry name" value="Winged helix-like DNA-binding domain superfamily/Winged helix DNA-binding domain"/>
    <property type="match status" value="1"/>
</dbReference>
<name>A0A560BNI4_AZOBR</name>
<dbReference type="RefSeq" id="WP_145671840.1">
    <property type="nucleotide sequence ID" value="NZ_VITF01000001.1"/>
</dbReference>
<protein>
    <submittedName>
        <fullName evidence="2">Endosialidase-like protein</fullName>
    </submittedName>
</protein>
<organism evidence="2 3">
    <name type="scientific">Azospirillum brasilense</name>
    <dbReference type="NCBI Taxonomy" id="192"/>
    <lineage>
        <taxon>Bacteria</taxon>
        <taxon>Pseudomonadati</taxon>
        <taxon>Pseudomonadota</taxon>
        <taxon>Alphaproteobacteria</taxon>
        <taxon>Rhodospirillales</taxon>
        <taxon>Azospirillaceae</taxon>
        <taxon>Azospirillum</taxon>
    </lineage>
</organism>
<dbReference type="Proteomes" id="UP000316083">
    <property type="component" value="Unassembled WGS sequence"/>
</dbReference>
<dbReference type="InterPro" id="IPR036388">
    <property type="entry name" value="WH-like_DNA-bd_sf"/>
</dbReference>